<accession>A0A6A1TX69</accession>
<dbReference type="Proteomes" id="UP000386575">
    <property type="component" value="Unassembled WGS sequence"/>
</dbReference>
<keyword evidence="1" id="KW-0472">Membrane</keyword>
<sequence>MKARVKREAKIIASMLGGLFGTALAIFAHFFIWMGFPPLNSDVAFLATSLLIGLPTPGGAPYGIHLYNSGIWAFWGAVFFSLIMRICFGHLRVSRVFLIYVAGMALIAVGGKLAEHAIVEGSALGNGFLIAYVVVGLFGVRDWPAQSARPALQHASSEA</sequence>
<evidence type="ECO:0000313" key="3">
    <source>
        <dbReference type="EMBL" id="KAB1088919.1"/>
    </source>
</evidence>
<proteinExistence type="predicted"/>
<reference evidence="2 4" key="1">
    <citation type="submission" date="2019-09" db="EMBL/GenBank/DDBJ databases">
        <title>Genome sequencing of Ng87 strain.</title>
        <authorList>
            <person name="Karasev E.S."/>
            <person name="Andronov E."/>
        </authorList>
    </citation>
    <scope>NUCLEOTIDE SEQUENCE [LARGE SCALE GENOMIC DNA]</scope>
    <source>
        <strain evidence="2 4">Ng87</strain>
    </source>
</reference>
<protein>
    <submittedName>
        <fullName evidence="2">Uncharacterized protein</fullName>
    </submittedName>
</protein>
<dbReference type="EMBL" id="VZUL01000002">
    <property type="protein sequence ID" value="KAB1088919.1"/>
    <property type="molecule type" value="Genomic_DNA"/>
</dbReference>
<feature type="transmembrane region" description="Helical" evidence="1">
    <location>
        <begin position="96"/>
        <end position="115"/>
    </location>
</feature>
<evidence type="ECO:0000313" key="4">
    <source>
        <dbReference type="Proteomes" id="UP000386575"/>
    </source>
</evidence>
<comment type="caution">
    <text evidence="2">The sequence shown here is derived from an EMBL/GenBank/DDBJ whole genome shotgun (WGS) entry which is preliminary data.</text>
</comment>
<keyword evidence="1" id="KW-0812">Transmembrane</keyword>
<evidence type="ECO:0000313" key="2">
    <source>
        <dbReference type="EMBL" id="KAB1088906.1"/>
    </source>
</evidence>
<dbReference type="RefSeq" id="WP_151045523.1">
    <property type="nucleotide sequence ID" value="NZ_VZUL01000002.1"/>
</dbReference>
<dbReference type="AlphaFoldDB" id="A0A6A1TX69"/>
<dbReference type="EMBL" id="VZUL01000002">
    <property type="protein sequence ID" value="KAB1088906.1"/>
    <property type="molecule type" value="Genomic_DNA"/>
</dbReference>
<name>A0A6A1TX69_NEOGA</name>
<feature type="transmembrane region" description="Helical" evidence="1">
    <location>
        <begin position="64"/>
        <end position="84"/>
    </location>
</feature>
<organism evidence="2 4">
    <name type="scientific">Neorhizobium galegae</name>
    <name type="common">Rhizobium galegae</name>
    <dbReference type="NCBI Taxonomy" id="399"/>
    <lineage>
        <taxon>Bacteria</taxon>
        <taxon>Pseudomonadati</taxon>
        <taxon>Pseudomonadota</taxon>
        <taxon>Alphaproteobacteria</taxon>
        <taxon>Hyphomicrobiales</taxon>
        <taxon>Rhizobiaceae</taxon>
        <taxon>Rhizobium/Agrobacterium group</taxon>
        <taxon>Neorhizobium</taxon>
    </lineage>
</organism>
<feature type="transmembrane region" description="Helical" evidence="1">
    <location>
        <begin position="12"/>
        <end position="36"/>
    </location>
</feature>
<evidence type="ECO:0000256" key="1">
    <source>
        <dbReference type="SAM" id="Phobius"/>
    </source>
</evidence>
<gene>
    <name evidence="2" type="ORF">F4V91_22640</name>
    <name evidence="3" type="ORF">F4V91_22735</name>
</gene>
<keyword evidence="1" id="KW-1133">Transmembrane helix</keyword>
<feature type="transmembrane region" description="Helical" evidence="1">
    <location>
        <begin position="121"/>
        <end position="140"/>
    </location>
</feature>